<feature type="region of interest" description="Disordered" evidence="1">
    <location>
        <begin position="401"/>
        <end position="551"/>
    </location>
</feature>
<evidence type="ECO:0000313" key="2">
    <source>
        <dbReference type="Proteomes" id="UP000887574"/>
    </source>
</evidence>
<feature type="compositionally biased region" description="Basic and acidic residues" evidence="1">
    <location>
        <begin position="424"/>
        <end position="441"/>
    </location>
</feature>
<feature type="compositionally biased region" description="Basic residues" evidence="1">
    <location>
        <begin position="451"/>
        <end position="464"/>
    </location>
</feature>
<dbReference type="WBParaSite" id="jg18789">
    <property type="protein sequence ID" value="jg18789"/>
    <property type="gene ID" value="jg18789"/>
</dbReference>
<feature type="compositionally biased region" description="Basic and acidic residues" evidence="1">
    <location>
        <begin position="350"/>
        <end position="360"/>
    </location>
</feature>
<sequence>MAPARRKSTPGASAGSKKSGQLGKVSSSIVSNGSSQPDADKPEHDDVVDELASNQESNAAEETPSTSNTAKSKGKRTKKQLWEYKLVKPIEEFKPVIIDEDPAPDAEFNNRGRVKRSCMQRATQNIAALNIVNPFRQIKSKLNPTNKKQTTNAPEPQTPSSSCRVSNYSPSTANLNEPNNKMMEVISPSMAKDTVTAITAILPEDLCLNLDSTLCQKLSLSANEVEDETAAVVVEPHAEINPQEYFESAVAADKGQESVEEQQRLPLEAATNECKNDLKNNFFRCSRLSSYVPSNTVTSTQKRPLAAVNKKGRRSSAVAAQLPPPSSSQQDEQMDSGKVAAATSRSNKNKPMEMDVEEKPVNNSTTRALFPFFPNGFDPEEGEEDCEEDIAELTHASSHLGIRDQDDEAGSTIAQINTSTSTVDSEKEQLPVRKETKKEAATKPTAAKKNTTTKKKPVARKKSGAKSPAPKNPQVSSSRRQVLKLRKKALATTAAAKPKKAAAKPKKEVAKNVGKKAAGRKGQLQQSPETKNPMKQRLKKLQKKWRQVLYQ</sequence>
<feature type="region of interest" description="Disordered" evidence="1">
    <location>
        <begin position="141"/>
        <end position="170"/>
    </location>
</feature>
<evidence type="ECO:0000313" key="3">
    <source>
        <dbReference type="WBParaSite" id="jg18789"/>
    </source>
</evidence>
<dbReference type="AlphaFoldDB" id="A0A915DEP0"/>
<organism evidence="2 3">
    <name type="scientific">Ditylenchus dipsaci</name>
    <dbReference type="NCBI Taxonomy" id="166011"/>
    <lineage>
        <taxon>Eukaryota</taxon>
        <taxon>Metazoa</taxon>
        <taxon>Ecdysozoa</taxon>
        <taxon>Nematoda</taxon>
        <taxon>Chromadorea</taxon>
        <taxon>Rhabditida</taxon>
        <taxon>Tylenchina</taxon>
        <taxon>Tylenchomorpha</taxon>
        <taxon>Sphaerularioidea</taxon>
        <taxon>Anguinidae</taxon>
        <taxon>Anguininae</taxon>
        <taxon>Ditylenchus</taxon>
    </lineage>
</organism>
<keyword evidence="2" id="KW-1185">Reference proteome</keyword>
<accession>A0A915DEP0</accession>
<reference evidence="3" key="1">
    <citation type="submission" date="2022-11" db="UniProtKB">
        <authorList>
            <consortium name="WormBaseParasite"/>
        </authorList>
    </citation>
    <scope>IDENTIFICATION</scope>
</reference>
<feature type="compositionally biased region" description="Low complexity" evidence="1">
    <location>
        <begin position="26"/>
        <end position="35"/>
    </location>
</feature>
<evidence type="ECO:0000256" key="1">
    <source>
        <dbReference type="SAM" id="MobiDB-lite"/>
    </source>
</evidence>
<feature type="region of interest" description="Disordered" evidence="1">
    <location>
        <begin position="1"/>
        <end position="78"/>
    </location>
</feature>
<feature type="region of interest" description="Disordered" evidence="1">
    <location>
        <begin position="296"/>
        <end position="361"/>
    </location>
</feature>
<dbReference type="Proteomes" id="UP000887574">
    <property type="component" value="Unplaced"/>
</dbReference>
<feature type="compositionally biased region" description="Polar residues" evidence="1">
    <location>
        <begin position="412"/>
        <end position="423"/>
    </location>
</feature>
<name>A0A915DEP0_9BILA</name>
<proteinExistence type="predicted"/>
<feature type="compositionally biased region" description="Polar residues" evidence="1">
    <location>
        <begin position="52"/>
        <end position="71"/>
    </location>
</feature>
<protein>
    <submittedName>
        <fullName evidence="3">Uncharacterized protein</fullName>
    </submittedName>
</protein>
<feature type="compositionally biased region" description="Basic residues" evidence="1">
    <location>
        <begin position="534"/>
        <end position="551"/>
    </location>
</feature>